<proteinExistence type="predicted"/>
<reference evidence="2 3" key="1">
    <citation type="journal article" date="2018" name="Mol. Biol. Evol.">
        <title>Broad Genomic Sampling Reveals a Smut Pathogenic Ancestry of the Fungal Clade Ustilaginomycotina.</title>
        <authorList>
            <person name="Kijpornyongpan T."/>
            <person name="Mondo S.J."/>
            <person name="Barry K."/>
            <person name="Sandor L."/>
            <person name="Lee J."/>
            <person name="Lipzen A."/>
            <person name="Pangilinan J."/>
            <person name="LaButti K."/>
            <person name="Hainaut M."/>
            <person name="Henrissat B."/>
            <person name="Grigoriev I.V."/>
            <person name="Spatafora J.W."/>
            <person name="Aime M.C."/>
        </authorList>
    </citation>
    <scope>NUCLEOTIDE SEQUENCE [LARGE SCALE GENOMIC DNA]</scope>
    <source>
        <strain evidence="2 3">MCA 3645</strain>
    </source>
</reference>
<dbReference type="Pfam" id="PF00856">
    <property type="entry name" value="SET"/>
    <property type="match status" value="1"/>
</dbReference>
<keyword evidence="3" id="KW-1185">Reference proteome</keyword>
<evidence type="ECO:0000313" key="2">
    <source>
        <dbReference type="EMBL" id="PWY96984.1"/>
    </source>
</evidence>
<dbReference type="PANTHER" id="PTHR12350">
    <property type="entry name" value="HISTONE-LYSINE N-METHYLTRANSFERASE-RELATED"/>
    <property type="match status" value="1"/>
</dbReference>
<dbReference type="SUPFAM" id="SSF82199">
    <property type="entry name" value="SET domain"/>
    <property type="match status" value="1"/>
</dbReference>
<evidence type="ECO:0000313" key="3">
    <source>
        <dbReference type="Proteomes" id="UP000246740"/>
    </source>
</evidence>
<dbReference type="InterPro" id="IPR053201">
    <property type="entry name" value="Flavunoidine_N-MTase"/>
</dbReference>
<dbReference type="STRING" id="1882483.A0A317XEU7"/>
<gene>
    <name evidence="2" type="ORF">BCV70DRAFT_203252</name>
</gene>
<dbReference type="InterPro" id="IPR001214">
    <property type="entry name" value="SET_dom"/>
</dbReference>
<dbReference type="OrthoDB" id="5984008at2759"/>
<sequence length="230" mass="24783">MASVYGGHLSKGDGMLASQGHKPTHPSLIQVEFNNGSYNSRLIALQSFKQGQRITKFLPHASYTPHVSYSTVQVDEAAHIELNSDLLYCNHSCVPNVRFDVSGDKHTWAAIADRDIAKGDTLTFFYPSTEWSMSQPFDCACNSGASCLGKISGAKSIPASILANYFLNAHILRLKLQQLQSAAAAAAADDDDNDNANAKDIQLLLNGRDEVIARGNARSLAAPSTTQKDA</sequence>
<accession>A0A317XEU7</accession>
<name>A0A317XEU7_9BASI</name>
<dbReference type="InParanoid" id="A0A317XEU7"/>
<dbReference type="Gene3D" id="2.170.270.10">
    <property type="entry name" value="SET domain"/>
    <property type="match status" value="1"/>
</dbReference>
<organism evidence="2 3">
    <name type="scientific">Testicularia cyperi</name>
    <dbReference type="NCBI Taxonomy" id="1882483"/>
    <lineage>
        <taxon>Eukaryota</taxon>
        <taxon>Fungi</taxon>
        <taxon>Dikarya</taxon>
        <taxon>Basidiomycota</taxon>
        <taxon>Ustilaginomycotina</taxon>
        <taxon>Ustilaginomycetes</taxon>
        <taxon>Ustilaginales</taxon>
        <taxon>Anthracoideaceae</taxon>
        <taxon>Testicularia</taxon>
    </lineage>
</organism>
<dbReference type="Proteomes" id="UP000246740">
    <property type="component" value="Unassembled WGS sequence"/>
</dbReference>
<dbReference type="InterPro" id="IPR046341">
    <property type="entry name" value="SET_dom_sf"/>
</dbReference>
<dbReference type="EMBL" id="KZ819229">
    <property type="protein sequence ID" value="PWY96984.1"/>
    <property type="molecule type" value="Genomic_DNA"/>
</dbReference>
<dbReference type="PANTHER" id="PTHR12350:SF19">
    <property type="entry name" value="SET DOMAIN-CONTAINING PROTEIN"/>
    <property type="match status" value="1"/>
</dbReference>
<feature type="domain" description="SET" evidence="1">
    <location>
        <begin position="70"/>
        <end position="126"/>
    </location>
</feature>
<protein>
    <recommendedName>
        <fullName evidence="1">SET domain-containing protein</fullName>
    </recommendedName>
</protein>
<dbReference type="AlphaFoldDB" id="A0A317XEU7"/>
<evidence type="ECO:0000259" key="1">
    <source>
        <dbReference type="Pfam" id="PF00856"/>
    </source>
</evidence>